<sequence>MFVNNNILKIVSSTNLGKMCTPGMINMIQVAGLKNFKAPKDHSDIIIPEKQKLSIMPRVPILPPQTKPFKMQKCLRFMMGPEEVHNKLIHKQYGIIALMGGRLRHGHFEMIRNTLNRKIDPKRMFLVYRVDPPWQPLTKKGQGKRMGGGKGPIDHYVTPIKPNRVIVELAGHCDFEEVKGMLHQVAHILPFKAMAVSHEMLLEKEAREKLDEDRNINEYTMKYLIQNNMGFVKKWCRKGDYKHFGKYI</sequence>
<evidence type="ECO:0000313" key="7">
    <source>
        <dbReference type="EMBL" id="JAS49737.1"/>
    </source>
</evidence>
<dbReference type="GO" id="GO:0032543">
    <property type="term" value="P:mitochondrial translation"/>
    <property type="evidence" value="ECO:0007669"/>
    <property type="project" value="TreeGrafter"/>
</dbReference>
<organism evidence="7">
    <name type="scientific">Cuerna arida</name>
    <dbReference type="NCBI Taxonomy" id="1464854"/>
    <lineage>
        <taxon>Eukaryota</taxon>
        <taxon>Metazoa</taxon>
        <taxon>Ecdysozoa</taxon>
        <taxon>Arthropoda</taxon>
        <taxon>Hexapoda</taxon>
        <taxon>Insecta</taxon>
        <taxon>Pterygota</taxon>
        <taxon>Neoptera</taxon>
        <taxon>Paraneoptera</taxon>
        <taxon>Hemiptera</taxon>
        <taxon>Auchenorrhyncha</taxon>
        <taxon>Membracoidea</taxon>
        <taxon>Cicadellidae</taxon>
        <taxon>Cicadellinae</taxon>
        <taxon>Proconiini</taxon>
        <taxon>Cuerna</taxon>
    </lineage>
</organism>
<dbReference type="InterPro" id="IPR016180">
    <property type="entry name" value="Ribosomal_uL16_dom"/>
</dbReference>
<dbReference type="InterPro" id="IPR000114">
    <property type="entry name" value="Ribosomal_uL16_bact-type"/>
</dbReference>
<dbReference type="GO" id="GO:0005762">
    <property type="term" value="C:mitochondrial large ribosomal subunit"/>
    <property type="evidence" value="ECO:0007669"/>
    <property type="project" value="TreeGrafter"/>
</dbReference>
<dbReference type="GO" id="GO:0003735">
    <property type="term" value="F:structural constituent of ribosome"/>
    <property type="evidence" value="ECO:0007669"/>
    <property type="project" value="InterPro"/>
</dbReference>
<accession>A0A1B6FHR9</accession>
<keyword evidence="3" id="KW-0687">Ribonucleoprotein</keyword>
<comment type="similarity">
    <text evidence="1">Belongs to the universal ribosomal protein uL16 family.</text>
</comment>
<evidence type="ECO:0000256" key="4">
    <source>
        <dbReference type="ARBA" id="ARBA00035302"/>
    </source>
</evidence>
<dbReference type="GO" id="GO:0019843">
    <property type="term" value="F:rRNA binding"/>
    <property type="evidence" value="ECO:0007669"/>
    <property type="project" value="InterPro"/>
</dbReference>
<evidence type="ECO:0000313" key="6">
    <source>
        <dbReference type="EMBL" id="JAS42255.1"/>
    </source>
</evidence>
<dbReference type="PANTHER" id="PTHR12220">
    <property type="entry name" value="50S/60S RIBOSOMAL PROTEIN L16"/>
    <property type="match status" value="1"/>
</dbReference>
<evidence type="ECO:0000256" key="2">
    <source>
        <dbReference type="ARBA" id="ARBA00022980"/>
    </source>
</evidence>
<proteinExistence type="inferred from homology"/>
<dbReference type="CDD" id="cd01433">
    <property type="entry name" value="Ribosomal_L16_L10e"/>
    <property type="match status" value="1"/>
</dbReference>
<gene>
    <name evidence="6" type="ORF">g.16125</name>
    <name evidence="7" type="ORF">g.16126</name>
</gene>
<evidence type="ECO:0000256" key="3">
    <source>
        <dbReference type="ARBA" id="ARBA00023274"/>
    </source>
</evidence>
<dbReference type="EMBL" id="GECZ01020032">
    <property type="protein sequence ID" value="JAS49737.1"/>
    <property type="molecule type" value="Transcribed_RNA"/>
</dbReference>
<dbReference type="Pfam" id="PF00252">
    <property type="entry name" value="Ribosomal_L16"/>
    <property type="match status" value="1"/>
</dbReference>
<dbReference type="InterPro" id="IPR047873">
    <property type="entry name" value="Ribosomal_uL16"/>
</dbReference>
<keyword evidence="2" id="KW-0689">Ribosomal protein</keyword>
<dbReference type="AlphaFoldDB" id="A0A1B6FHR9"/>
<dbReference type="SUPFAM" id="SSF54686">
    <property type="entry name" value="Ribosomal protein L16p/L10e"/>
    <property type="match status" value="1"/>
</dbReference>
<dbReference type="PANTHER" id="PTHR12220:SF13">
    <property type="entry name" value="LARGE RIBOSOMAL SUBUNIT PROTEIN UL16M"/>
    <property type="match status" value="1"/>
</dbReference>
<dbReference type="Gene3D" id="3.90.1170.10">
    <property type="entry name" value="Ribosomal protein L10e/L16"/>
    <property type="match status" value="1"/>
</dbReference>
<dbReference type="InterPro" id="IPR036920">
    <property type="entry name" value="Ribosomal_uL16_sf"/>
</dbReference>
<protein>
    <recommendedName>
        <fullName evidence="4">Large ribosomal subunit protein uL16m</fullName>
    </recommendedName>
    <alternativeName>
        <fullName evidence="5">39S ribosomal protein L16, mitochondrial</fullName>
    </alternativeName>
</protein>
<dbReference type="EMBL" id="GECZ01027514">
    <property type="protein sequence ID" value="JAS42255.1"/>
    <property type="molecule type" value="Transcribed_RNA"/>
</dbReference>
<reference evidence="7" key="1">
    <citation type="submission" date="2015-11" db="EMBL/GenBank/DDBJ databases">
        <title>De novo transcriptome assembly of four potential Pierce s Disease insect vectors from Arizona vineyards.</title>
        <authorList>
            <person name="Tassone E.E."/>
        </authorList>
    </citation>
    <scope>NUCLEOTIDE SEQUENCE</scope>
</reference>
<name>A0A1B6FHR9_9HEMI</name>
<evidence type="ECO:0000256" key="1">
    <source>
        <dbReference type="ARBA" id="ARBA00008931"/>
    </source>
</evidence>
<evidence type="ECO:0000256" key="5">
    <source>
        <dbReference type="ARBA" id="ARBA00035440"/>
    </source>
</evidence>